<feature type="transmembrane region" description="Helical" evidence="1">
    <location>
        <begin position="38"/>
        <end position="57"/>
    </location>
</feature>
<accession>A0A380P2H1</accession>
<protein>
    <submittedName>
        <fullName evidence="3">Fucose 4-O-acetylase and related acetyltransferases</fullName>
    </submittedName>
</protein>
<dbReference type="Proteomes" id="UP000254621">
    <property type="component" value="Unassembled WGS sequence"/>
</dbReference>
<gene>
    <name evidence="3" type="ORF">NCTC13645_01600</name>
</gene>
<feature type="domain" description="Acyltransferase 3" evidence="2">
    <location>
        <begin position="2"/>
        <end position="54"/>
    </location>
</feature>
<evidence type="ECO:0000313" key="3">
    <source>
        <dbReference type="EMBL" id="SUP59345.1"/>
    </source>
</evidence>
<dbReference type="InterPro" id="IPR002656">
    <property type="entry name" value="Acyl_transf_3_dom"/>
</dbReference>
<dbReference type="Pfam" id="PF01757">
    <property type="entry name" value="Acyl_transf_3"/>
    <property type="match status" value="1"/>
</dbReference>
<keyword evidence="1" id="KW-0812">Transmembrane</keyword>
<dbReference type="AlphaFoldDB" id="A0A380P2H1"/>
<dbReference type="GO" id="GO:0016747">
    <property type="term" value="F:acyltransferase activity, transferring groups other than amino-acyl groups"/>
    <property type="evidence" value="ECO:0007669"/>
    <property type="project" value="InterPro"/>
</dbReference>
<evidence type="ECO:0000256" key="1">
    <source>
        <dbReference type="SAM" id="Phobius"/>
    </source>
</evidence>
<proteinExistence type="predicted"/>
<sequence length="66" mass="7237">MAILLVVFGHAVQGINSSEHLGFTTAWSSIYITKAVIYSFHMPAFFILSGLLSIIGYKTNEGRFLG</sequence>
<reference evidence="3 4" key="1">
    <citation type="submission" date="2018-06" db="EMBL/GenBank/DDBJ databases">
        <authorList>
            <consortium name="Pathogen Informatics"/>
            <person name="Doyle S."/>
        </authorList>
    </citation>
    <scope>NUCLEOTIDE SEQUENCE [LARGE SCALE GENOMIC DNA]</scope>
    <source>
        <strain evidence="3 4">NCTC13645</strain>
    </source>
</reference>
<dbReference type="EMBL" id="UHIV01000004">
    <property type="protein sequence ID" value="SUP59345.1"/>
    <property type="molecule type" value="Genomic_DNA"/>
</dbReference>
<keyword evidence="3" id="KW-0808">Transferase</keyword>
<keyword evidence="1" id="KW-1133">Transmembrane helix</keyword>
<evidence type="ECO:0000313" key="4">
    <source>
        <dbReference type="Proteomes" id="UP000254621"/>
    </source>
</evidence>
<evidence type="ECO:0000259" key="2">
    <source>
        <dbReference type="Pfam" id="PF01757"/>
    </source>
</evidence>
<keyword evidence="1" id="KW-0472">Membrane</keyword>
<organism evidence="3 4">
    <name type="scientific">Weissella viridescens</name>
    <name type="common">Lactobacillus viridescens</name>
    <dbReference type="NCBI Taxonomy" id="1629"/>
    <lineage>
        <taxon>Bacteria</taxon>
        <taxon>Bacillati</taxon>
        <taxon>Bacillota</taxon>
        <taxon>Bacilli</taxon>
        <taxon>Lactobacillales</taxon>
        <taxon>Lactobacillaceae</taxon>
        <taxon>Weissella</taxon>
    </lineage>
</organism>
<name>A0A380P2H1_WEIVI</name>